<dbReference type="CDD" id="cd06133">
    <property type="entry name" value="ERI-1_3'hExo_like"/>
    <property type="match status" value="1"/>
</dbReference>
<dbReference type="Proteomes" id="UP000636755">
    <property type="component" value="Unassembled WGS sequence"/>
</dbReference>
<evidence type="ECO:0000313" key="5">
    <source>
        <dbReference type="EMBL" id="MBC5729118.1"/>
    </source>
</evidence>
<keyword evidence="2" id="KW-0378">Hydrolase</keyword>
<sequence>MSFVVLDLEWNGSYSSKEHRFVNEIIEFGAVKTDENLNIIDRFEMLISPQIGKKLCSKVKKLTKITNEELRENGCTFMHAVSEFKKFCGDCVLVTWGTSDILALIENYMYYAHRPELPFLTSYCNVQDYCEKCLSVNDKSSQLGLSVCADMLAINFDVEEQHRAYADAELTLKCMKHFVEDYPIEDFIKDATAHEFYDRLLYKNHFITDINNPEIDKRSMRFNCDACGRQAARQANWKVKNKSFVAPFLCKKCGRKFTGKVSFKKKYDGVTVRKRIVEYVEKPVDENSENKA</sequence>
<proteinExistence type="predicted"/>
<evidence type="ECO:0000259" key="4">
    <source>
        <dbReference type="SMART" id="SM00479"/>
    </source>
</evidence>
<dbReference type="InterPro" id="IPR013520">
    <property type="entry name" value="Ribonucl_H"/>
</dbReference>
<dbReference type="PANTHER" id="PTHR23044:SF61">
    <property type="entry name" value="3'-5' EXORIBONUCLEASE 1-RELATED"/>
    <property type="match status" value="1"/>
</dbReference>
<gene>
    <name evidence="5" type="ORF">H8R91_11415</name>
</gene>
<dbReference type="Pfam" id="PF00929">
    <property type="entry name" value="RNase_T"/>
    <property type="match status" value="1"/>
</dbReference>
<evidence type="ECO:0000313" key="6">
    <source>
        <dbReference type="Proteomes" id="UP000636755"/>
    </source>
</evidence>
<comment type="caution">
    <text evidence="5">The sequence shown here is derived from an EMBL/GenBank/DDBJ whole genome shotgun (WGS) entry which is preliminary data.</text>
</comment>
<dbReference type="InterPro" id="IPR012337">
    <property type="entry name" value="RNaseH-like_sf"/>
</dbReference>
<dbReference type="InterPro" id="IPR036397">
    <property type="entry name" value="RNaseH_sf"/>
</dbReference>
<dbReference type="SUPFAM" id="SSF53098">
    <property type="entry name" value="Ribonuclease H-like"/>
    <property type="match status" value="1"/>
</dbReference>
<keyword evidence="1" id="KW-0540">Nuclease</keyword>
<accession>A0ABR7HNL2</accession>
<dbReference type="RefSeq" id="WP_186936333.1">
    <property type="nucleotide sequence ID" value="NZ_JACOPS010000006.1"/>
</dbReference>
<keyword evidence="6" id="KW-1185">Reference proteome</keyword>
<evidence type="ECO:0000256" key="3">
    <source>
        <dbReference type="ARBA" id="ARBA00022839"/>
    </source>
</evidence>
<dbReference type="InterPro" id="IPR051274">
    <property type="entry name" value="3-5_Exoribonuclease"/>
</dbReference>
<dbReference type="SMART" id="SM00479">
    <property type="entry name" value="EXOIII"/>
    <property type="match status" value="1"/>
</dbReference>
<name>A0ABR7HNL2_9FIRM</name>
<reference evidence="5 6" key="1">
    <citation type="submission" date="2020-08" db="EMBL/GenBank/DDBJ databases">
        <title>Genome public.</title>
        <authorList>
            <person name="Liu C."/>
            <person name="Sun Q."/>
        </authorList>
    </citation>
    <scope>NUCLEOTIDE SEQUENCE [LARGE SCALE GENOMIC DNA]</scope>
    <source>
        <strain evidence="5 6">NSJ-71</strain>
    </source>
</reference>
<keyword evidence="3 5" id="KW-0269">Exonuclease</keyword>
<evidence type="ECO:0000256" key="2">
    <source>
        <dbReference type="ARBA" id="ARBA00022801"/>
    </source>
</evidence>
<dbReference type="GO" id="GO:0004527">
    <property type="term" value="F:exonuclease activity"/>
    <property type="evidence" value="ECO:0007669"/>
    <property type="project" value="UniProtKB-KW"/>
</dbReference>
<evidence type="ECO:0000256" key="1">
    <source>
        <dbReference type="ARBA" id="ARBA00022722"/>
    </source>
</evidence>
<protein>
    <submittedName>
        <fullName evidence="5">Exonuclease domain-containing protein</fullName>
    </submittedName>
</protein>
<organism evidence="5 6">
    <name type="scientific">Ruminococcus intestinalis</name>
    <dbReference type="NCBI Taxonomy" id="2763066"/>
    <lineage>
        <taxon>Bacteria</taxon>
        <taxon>Bacillati</taxon>
        <taxon>Bacillota</taxon>
        <taxon>Clostridia</taxon>
        <taxon>Eubacteriales</taxon>
        <taxon>Oscillospiraceae</taxon>
        <taxon>Ruminococcus</taxon>
    </lineage>
</organism>
<dbReference type="PANTHER" id="PTHR23044">
    <property type="entry name" value="3'-5' EXONUCLEASE ERI1-RELATED"/>
    <property type="match status" value="1"/>
</dbReference>
<dbReference type="Gene3D" id="3.30.420.10">
    <property type="entry name" value="Ribonuclease H-like superfamily/Ribonuclease H"/>
    <property type="match status" value="1"/>
</dbReference>
<dbReference type="InterPro" id="IPR047201">
    <property type="entry name" value="ERI-1_3'hExo-like"/>
</dbReference>
<dbReference type="EMBL" id="JACOPS010000006">
    <property type="protein sequence ID" value="MBC5729118.1"/>
    <property type="molecule type" value="Genomic_DNA"/>
</dbReference>
<feature type="domain" description="Exonuclease" evidence="4">
    <location>
        <begin position="2"/>
        <end position="184"/>
    </location>
</feature>